<gene>
    <name evidence="1" type="ORF">DHETER_LOCUS1952</name>
</gene>
<evidence type="ECO:0000313" key="1">
    <source>
        <dbReference type="EMBL" id="CAG8476749.1"/>
    </source>
</evidence>
<name>A0ACA9KKN2_9GLOM</name>
<reference evidence="1" key="1">
    <citation type="submission" date="2021-06" db="EMBL/GenBank/DDBJ databases">
        <authorList>
            <person name="Kallberg Y."/>
            <person name="Tangrot J."/>
            <person name="Rosling A."/>
        </authorList>
    </citation>
    <scope>NUCLEOTIDE SEQUENCE</scope>
    <source>
        <strain evidence="1">IL203A</strain>
    </source>
</reference>
<comment type="caution">
    <text evidence="1">The sequence shown here is derived from an EMBL/GenBank/DDBJ whole genome shotgun (WGS) entry which is preliminary data.</text>
</comment>
<evidence type="ECO:0000313" key="2">
    <source>
        <dbReference type="Proteomes" id="UP000789702"/>
    </source>
</evidence>
<accession>A0ACA9KKN2</accession>
<protein>
    <submittedName>
        <fullName evidence="1">3796_t:CDS:1</fullName>
    </submittedName>
</protein>
<dbReference type="EMBL" id="CAJVPU010001293">
    <property type="protein sequence ID" value="CAG8476749.1"/>
    <property type="molecule type" value="Genomic_DNA"/>
</dbReference>
<dbReference type="Proteomes" id="UP000789702">
    <property type="component" value="Unassembled WGS sequence"/>
</dbReference>
<organism evidence="1 2">
    <name type="scientific">Dentiscutata heterogama</name>
    <dbReference type="NCBI Taxonomy" id="1316150"/>
    <lineage>
        <taxon>Eukaryota</taxon>
        <taxon>Fungi</taxon>
        <taxon>Fungi incertae sedis</taxon>
        <taxon>Mucoromycota</taxon>
        <taxon>Glomeromycotina</taxon>
        <taxon>Glomeromycetes</taxon>
        <taxon>Diversisporales</taxon>
        <taxon>Gigasporaceae</taxon>
        <taxon>Dentiscutata</taxon>
    </lineage>
</organism>
<keyword evidence="2" id="KW-1185">Reference proteome</keyword>
<sequence length="107" mass="11084">MVQIINTPSGNIAVGATIIITWTYTPQANALPGILSVIDNTSQNTIIISNSINLSAQSYMWTVNVPAGTYYLSLNDGSGNKYSGTFTVFQPAGAAPASIVSASSLGQ</sequence>
<proteinExistence type="predicted"/>